<proteinExistence type="inferred from homology"/>
<organism evidence="3 4">
    <name type="scientific">Arabis nemorensis</name>
    <dbReference type="NCBI Taxonomy" id="586526"/>
    <lineage>
        <taxon>Eukaryota</taxon>
        <taxon>Viridiplantae</taxon>
        <taxon>Streptophyta</taxon>
        <taxon>Embryophyta</taxon>
        <taxon>Tracheophyta</taxon>
        <taxon>Spermatophyta</taxon>
        <taxon>Magnoliopsida</taxon>
        <taxon>eudicotyledons</taxon>
        <taxon>Gunneridae</taxon>
        <taxon>Pentapetalae</taxon>
        <taxon>rosids</taxon>
        <taxon>malvids</taxon>
        <taxon>Brassicales</taxon>
        <taxon>Brassicaceae</taxon>
        <taxon>Arabideae</taxon>
        <taxon>Arabis</taxon>
    </lineage>
</organism>
<dbReference type="GO" id="GO:0006508">
    <property type="term" value="P:proteolysis"/>
    <property type="evidence" value="ECO:0007669"/>
    <property type="project" value="InterPro"/>
</dbReference>
<dbReference type="Pfam" id="PF00026">
    <property type="entry name" value="Asp"/>
    <property type="match status" value="1"/>
</dbReference>
<sequence>MDNDKECYTEQRKKKAGAVLKSYFHLHHRPSTASSPPEPLVGPYYNLIVVPFYLGGANPLHFQGQHIYQDLIDNAYKWMIHMYSVQVAGNLAQCCYKALVDSGSKYIYGPRALIYAINRQILNREVPLGGVTLLEADEFENFNQLPGVLFTFGDGGHVFDMQPEDYICPDEDTPGRFSTVFRPMVFPDGEPHFVLGFPWLRRYHTIFDFGQRRIGFALALA</sequence>
<dbReference type="InterPro" id="IPR033121">
    <property type="entry name" value="PEPTIDASE_A1"/>
</dbReference>
<gene>
    <name evidence="3" type="ORF">ANE_LOCUS16507</name>
</gene>
<dbReference type="PANTHER" id="PTHR47966:SF39">
    <property type="entry name" value="EUKARYOTIC ASPARTYL PROTEASE FAMILY PROTEIN"/>
    <property type="match status" value="1"/>
</dbReference>
<evidence type="ECO:0000313" key="4">
    <source>
        <dbReference type="Proteomes" id="UP000489600"/>
    </source>
</evidence>
<feature type="domain" description="Peptidase A1" evidence="2">
    <location>
        <begin position="1"/>
        <end position="217"/>
    </location>
</feature>
<dbReference type="EMBL" id="CABITT030000005">
    <property type="protein sequence ID" value="VVB06063.1"/>
    <property type="molecule type" value="Genomic_DNA"/>
</dbReference>
<dbReference type="AlphaFoldDB" id="A0A565BXD4"/>
<name>A0A565BXD4_9BRAS</name>
<comment type="similarity">
    <text evidence="1">Belongs to the peptidase A1 family.</text>
</comment>
<dbReference type="InterPro" id="IPR034164">
    <property type="entry name" value="Pepsin-like_dom"/>
</dbReference>
<dbReference type="OrthoDB" id="1112065at2759"/>
<reference evidence="3" key="1">
    <citation type="submission" date="2019-07" db="EMBL/GenBank/DDBJ databases">
        <authorList>
            <person name="Dittberner H."/>
        </authorList>
    </citation>
    <scope>NUCLEOTIDE SEQUENCE [LARGE SCALE GENOMIC DNA]</scope>
</reference>
<dbReference type="Gene3D" id="2.40.70.10">
    <property type="entry name" value="Acid Proteases"/>
    <property type="match status" value="1"/>
</dbReference>
<accession>A0A565BXD4</accession>
<evidence type="ECO:0000256" key="1">
    <source>
        <dbReference type="ARBA" id="ARBA00007447"/>
    </source>
</evidence>
<protein>
    <recommendedName>
        <fullName evidence="2">Peptidase A1 domain-containing protein</fullName>
    </recommendedName>
</protein>
<dbReference type="InterPro" id="IPR021109">
    <property type="entry name" value="Peptidase_aspartic_dom_sf"/>
</dbReference>
<dbReference type="PANTHER" id="PTHR47966">
    <property type="entry name" value="BETA-SITE APP-CLEAVING ENZYME, ISOFORM A-RELATED"/>
    <property type="match status" value="1"/>
</dbReference>
<evidence type="ECO:0000313" key="3">
    <source>
        <dbReference type="EMBL" id="VVB06063.1"/>
    </source>
</evidence>
<dbReference type="InterPro" id="IPR001461">
    <property type="entry name" value="Aspartic_peptidase_A1"/>
</dbReference>
<dbReference type="Proteomes" id="UP000489600">
    <property type="component" value="Unassembled WGS sequence"/>
</dbReference>
<keyword evidence="4" id="KW-1185">Reference proteome</keyword>
<evidence type="ECO:0000259" key="2">
    <source>
        <dbReference type="PROSITE" id="PS51767"/>
    </source>
</evidence>
<comment type="caution">
    <text evidence="3">The sequence shown here is derived from an EMBL/GenBank/DDBJ whole genome shotgun (WGS) entry which is preliminary data.</text>
</comment>
<dbReference type="SUPFAM" id="SSF50630">
    <property type="entry name" value="Acid proteases"/>
    <property type="match status" value="1"/>
</dbReference>
<dbReference type="GO" id="GO:0004190">
    <property type="term" value="F:aspartic-type endopeptidase activity"/>
    <property type="evidence" value="ECO:0007669"/>
    <property type="project" value="InterPro"/>
</dbReference>
<dbReference type="CDD" id="cd05471">
    <property type="entry name" value="pepsin_like"/>
    <property type="match status" value="1"/>
</dbReference>
<dbReference type="PROSITE" id="PS51767">
    <property type="entry name" value="PEPTIDASE_A1"/>
    <property type="match status" value="1"/>
</dbReference>